<evidence type="ECO:0000313" key="1">
    <source>
        <dbReference type="EMBL" id="MBC1493526.1"/>
    </source>
</evidence>
<dbReference type="RefSeq" id="WP_185418463.1">
    <property type="nucleotide sequence ID" value="NZ_JAASTX010000039.1"/>
</dbReference>
<accession>A0A7X0XH03</accession>
<dbReference type="Proteomes" id="UP000533953">
    <property type="component" value="Unassembled WGS sequence"/>
</dbReference>
<evidence type="ECO:0000313" key="2">
    <source>
        <dbReference type="Proteomes" id="UP000533953"/>
    </source>
</evidence>
<gene>
    <name evidence="1" type="ORF">HCI99_17055</name>
</gene>
<sequence>MTEGLVRDFSELEKTKLKNIISQHNQDCKNTPCPQPGFPPDLNIDNYLQDIDNYHKQILLYSDIDTVKEVENIFDEVYEIDKTYANKANEHYEEINQIIQTLNGLSEMLGVQTGARYLDSSSSVFFQKLDECGAGAIDEELDKLVTINADGSKTYHWYKITELLSKDPAKASTWDYLILSQLVMGMSKIDENGVVTVDTVSLETFMSCGYELYGDGISTANNHRMTPLFKDFIEAYSGGVNLLLQERGNIFFEDGREIEQSKLQAELFKGSIFNYFLNNGECYLYVGWDKYDDDFPFAIDYSEDVNKNGLREINIGFESWENERYHEDYTFMEQIHPFDKSLVSELESNEEKAIESLRLSMPGEVTNTVGSLAIAKLLGYFPVTDIANAGLTVVETIATVNETNKKVDETTYINRIRRIYGALSIGGGVGEDLHNKEYHIDYLYQNETGLESKFSEFLVYRQELSSSQTFNTSTYTNLNEDAARYIETGEHTDLLTEYLGWYDEVYKR</sequence>
<name>A0A7X0XH03_9LIST</name>
<dbReference type="AlphaFoldDB" id="A0A7X0XH03"/>
<comment type="caution">
    <text evidence="1">The sequence shown here is derived from an EMBL/GenBank/DDBJ whole genome shotgun (WGS) entry which is preliminary data.</text>
</comment>
<reference evidence="1 2" key="1">
    <citation type="submission" date="2020-03" db="EMBL/GenBank/DDBJ databases">
        <title>Soil Listeria distribution.</title>
        <authorList>
            <person name="Liao J."/>
            <person name="Wiedmann M."/>
        </authorList>
    </citation>
    <scope>NUCLEOTIDE SEQUENCE [LARGE SCALE GENOMIC DNA]</scope>
    <source>
        <strain evidence="1 2">FSL L7-1547</strain>
    </source>
</reference>
<organism evidence="1 2">
    <name type="scientific">Listeria booriae</name>
    <dbReference type="NCBI Taxonomy" id="1552123"/>
    <lineage>
        <taxon>Bacteria</taxon>
        <taxon>Bacillati</taxon>
        <taxon>Bacillota</taxon>
        <taxon>Bacilli</taxon>
        <taxon>Bacillales</taxon>
        <taxon>Listeriaceae</taxon>
        <taxon>Listeria</taxon>
    </lineage>
</organism>
<dbReference type="EMBL" id="JAASTX010000039">
    <property type="protein sequence ID" value="MBC1493526.1"/>
    <property type="molecule type" value="Genomic_DNA"/>
</dbReference>
<protein>
    <submittedName>
        <fullName evidence="1">Uncharacterized protein</fullName>
    </submittedName>
</protein>
<proteinExistence type="predicted"/>